<feature type="repeat" description="WD" evidence="3">
    <location>
        <begin position="568"/>
        <end position="609"/>
    </location>
</feature>
<feature type="repeat" description="WD" evidence="3">
    <location>
        <begin position="1146"/>
        <end position="1178"/>
    </location>
</feature>
<feature type="repeat" description="WD" evidence="3">
    <location>
        <begin position="778"/>
        <end position="819"/>
    </location>
</feature>
<feature type="repeat" description="WD" evidence="3">
    <location>
        <begin position="694"/>
        <end position="735"/>
    </location>
</feature>
<sequence>MAKTVSLSAPALSTAAAGGKLPSLPVVLAYVRACGGDTEQLEHWERRWRAAAGEAAALPRPEETADPPYRGLARYEPGDGDRFFGRAELTDDLIELVRTHPFSVVFGPSGSGKSSLLRAGLIPRLRSSRDPLPRPAAIRILTPGPRPLPEHAKPLVPDPDAGDTWLLVDQFEELFTLCQDGDTRTAFIDLLLAAREQDSRLRVVLGVRADFYARCLEHPGLAVAVREASLPVGPMAPAQLREVIVKSAASQGLVVERALTARLLAEVAGEPGGLPLLSHALLETWRRRRGRTLTEEAYKAAGGLHGALAQTAEDVYARLAPEQRELARHVLLRMITPGAGAPDTRRPVQWSELTEGDPGGIRFVLERLAQARLVTLAEGTAGLAHEALITAWPRLRTWIEESRERLVAHRRLSEAARVWEELDHDAGVLYRGTQLATARDWAGHGAGRDELNPAERAFLDASVELADAERALAARRGRRQRLLTLCLAVLLVVVAGVGSVAVHQWQQTEHERKVTLSRQLAAQALGLAPSQPTVAKLLSLEAFRTAPTPEARGALLAMSTYQYHQGELVGHSDAVSDVAFSPDGRTLASVSRDRKIRLWDVRRRRPLATLTGHTTWLRTVAFSPDGRTMATGGDDRNVVLWDVATRTRLAVLAGHTELVNSLAFSPDGHTLASAGPDRTVILWDLAGRSRKRTLHGHSGFVSAVAFSPDGRTVATAAADRTIALWDAATGERQAVLTGHTDSVGDVAFSPDGRTLVSVSADQKVMLWDVGRRTRTAVLSGHTGAVRAVAFHPDGRSFATAGNDRTVIVWDAQRGTRLATLTGHVTNVYGMAFGSGPGPLLASAGENGAVTLWATTRIALAGHSDRVNKVVFSPDGRTLATASDDRTAVLWNTRRRQRAATLNSDKGPVNSVAFTPDGKLIATGAGMSTHPPQPGNLTLWETSPGVPGPVVPPPVATLAGHGDRVVDVAFSPDGRTAASAGADDKVVLWDVARRVRLATLTHSTAVVHRPGSTASPQRAQGVGDSKSGVFALAFSPDGRTLASAGDDGTTVLWETATRTPRTSLTGHTKSLRAVAFSPDGQTLATSGLDRKTMLWDVGRGARLASLPGDSSVLSVAFAPDGRTLATASADTSVVLWDLPHRRKLATLTGHTRQVRSVAFSPDGQTLATAGIDGTAVLWNTGVQRTETELCATAARDLTREEWTHYAPEAHHHRTCAPGTGQG</sequence>
<gene>
    <name evidence="5" type="ORF">OG515_00840</name>
</gene>
<dbReference type="SUPFAM" id="SSF52540">
    <property type="entry name" value="P-loop containing nucleoside triphosphate hydrolases"/>
    <property type="match status" value="1"/>
</dbReference>
<dbReference type="InterPro" id="IPR015943">
    <property type="entry name" value="WD40/YVTN_repeat-like_dom_sf"/>
</dbReference>
<feature type="repeat" description="WD" evidence="3">
    <location>
        <begin position="859"/>
        <end position="900"/>
    </location>
</feature>
<feature type="repeat" description="WD" evidence="3">
    <location>
        <begin position="652"/>
        <end position="693"/>
    </location>
</feature>
<feature type="repeat" description="WD" evidence="3">
    <location>
        <begin position="957"/>
        <end position="998"/>
    </location>
</feature>
<keyword evidence="2" id="KW-0677">Repeat</keyword>
<dbReference type="EMBL" id="CP109019">
    <property type="protein sequence ID" value="WUT80830.1"/>
    <property type="molecule type" value="Genomic_DNA"/>
</dbReference>
<dbReference type="InterPro" id="IPR049052">
    <property type="entry name" value="nSTAND1"/>
</dbReference>
<reference evidence="5" key="1">
    <citation type="submission" date="2022-10" db="EMBL/GenBank/DDBJ databases">
        <title>The complete genomes of actinobacterial strains from the NBC collection.</title>
        <authorList>
            <person name="Joergensen T.S."/>
            <person name="Alvarez Arevalo M."/>
            <person name="Sterndorff E.B."/>
            <person name="Faurdal D."/>
            <person name="Vuksanovic O."/>
            <person name="Mourched A.-S."/>
            <person name="Charusanti P."/>
            <person name="Shaw S."/>
            <person name="Blin K."/>
            <person name="Weber T."/>
        </authorList>
    </citation>
    <scope>NUCLEOTIDE SEQUENCE</scope>
    <source>
        <strain evidence="5">NBC_00668</strain>
    </source>
</reference>
<dbReference type="InterPro" id="IPR019775">
    <property type="entry name" value="WD40_repeat_CS"/>
</dbReference>
<evidence type="ECO:0000256" key="2">
    <source>
        <dbReference type="ARBA" id="ARBA00022737"/>
    </source>
</evidence>
<dbReference type="RefSeq" id="WP_329394730.1">
    <property type="nucleotide sequence ID" value="NZ_CP109019.1"/>
</dbReference>
<feature type="repeat" description="WD" evidence="3">
    <location>
        <begin position="736"/>
        <end position="777"/>
    </location>
</feature>
<dbReference type="Gene3D" id="2.130.10.10">
    <property type="entry name" value="YVTN repeat-like/Quinoprotein amine dehydrogenase"/>
    <property type="match status" value="6"/>
</dbReference>
<evidence type="ECO:0000256" key="3">
    <source>
        <dbReference type="PROSITE-ProRule" id="PRU00221"/>
    </source>
</evidence>
<evidence type="ECO:0000313" key="6">
    <source>
        <dbReference type="Proteomes" id="UP001432060"/>
    </source>
</evidence>
<dbReference type="Pfam" id="PF00400">
    <property type="entry name" value="WD40"/>
    <property type="match status" value="14"/>
</dbReference>
<keyword evidence="6" id="KW-1185">Reference proteome</keyword>
<dbReference type="PROSITE" id="PS50082">
    <property type="entry name" value="WD_REPEATS_2"/>
    <property type="match status" value="13"/>
</dbReference>
<feature type="repeat" description="WD" evidence="3">
    <location>
        <begin position="820"/>
        <end position="852"/>
    </location>
</feature>
<dbReference type="SMART" id="SM00320">
    <property type="entry name" value="WD40"/>
    <property type="match status" value="14"/>
</dbReference>
<keyword evidence="1 3" id="KW-0853">WD repeat</keyword>
<dbReference type="PANTHER" id="PTHR19848:SF8">
    <property type="entry name" value="F-BOX AND WD REPEAT DOMAIN CONTAINING 7"/>
    <property type="match status" value="1"/>
</dbReference>
<dbReference type="InterPro" id="IPR001680">
    <property type="entry name" value="WD40_rpt"/>
</dbReference>
<organism evidence="5 6">
    <name type="scientific">Streptomyces melanogenes</name>
    <dbReference type="NCBI Taxonomy" id="67326"/>
    <lineage>
        <taxon>Bacteria</taxon>
        <taxon>Bacillati</taxon>
        <taxon>Actinomycetota</taxon>
        <taxon>Actinomycetes</taxon>
        <taxon>Kitasatosporales</taxon>
        <taxon>Streptomycetaceae</taxon>
        <taxon>Streptomyces</taxon>
    </lineage>
</organism>
<dbReference type="PROSITE" id="PS50294">
    <property type="entry name" value="WD_REPEATS_REGION"/>
    <property type="match status" value="12"/>
</dbReference>
<dbReference type="InterPro" id="IPR020472">
    <property type="entry name" value="WD40_PAC1"/>
</dbReference>
<dbReference type="InterPro" id="IPR027417">
    <property type="entry name" value="P-loop_NTPase"/>
</dbReference>
<name>A0ABZ1XBF1_9ACTN</name>
<feature type="repeat" description="WD" evidence="3">
    <location>
        <begin position="1063"/>
        <end position="1104"/>
    </location>
</feature>
<dbReference type="SUPFAM" id="SSF50978">
    <property type="entry name" value="WD40 repeat-like"/>
    <property type="match status" value="2"/>
</dbReference>
<dbReference type="Pfam" id="PF20703">
    <property type="entry name" value="nSTAND1"/>
    <property type="match status" value="1"/>
</dbReference>
<protein>
    <recommendedName>
        <fullName evidence="4">Novel STAND NTPase 1 domain-containing protein</fullName>
    </recommendedName>
</protein>
<dbReference type="PRINTS" id="PR00320">
    <property type="entry name" value="GPROTEINBRPT"/>
</dbReference>
<dbReference type="PANTHER" id="PTHR19848">
    <property type="entry name" value="WD40 REPEAT PROTEIN"/>
    <property type="match status" value="1"/>
</dbReference>
<feature type="repeat" description="WD" evidence="3">
    <location>
        <begin position="1109"/>
        <end position="1145"/>
    </location>
</feature>
<evidence type="ECO:0000313" key="5">
    <source>
        <dbReference type="EMBL" id="WUT80830.1"/>
    </source>
</evidence>
<accession>A0ABZ1XBF1</accession>
<feature type="domain" description="Novel STAND NTPase 1" evidence="4">
    <location>
        <begin position="68"/>
        <end position="426"/>
    </location>
</feature>
<dbReference type="PROSITE" id="PS00678">
    <property type="entry name" value="WD_REPEATS_1"/>
    <property type="match status" value="9"/>
</dbReference>
<dbReference type="Proteomes" id="UP001432060">
    <property type="component" value="Chromosome"/>
</dbReference>
<evidence type="ECO:0000256" key="1">
    <source>
        <dbReference type="ARBA" id="ARBA00022574"/>
    </source>
</evidence>
<dbReference type="InterPro" id="IPR036322">
    <property type="entry name" value="WD40_repeat_dom_sf"/>
</dbReference>
<evidence type="ECO:0000259" key="4">
    <source>
        <dbReference type="Pfam" id="PF20703"/>
    </source>
</evidence>
<feature type="repeat" description="WD" evidence="3">
    <location>
        <begin position="1021"/>
        <end position="1062"/>
    </location>
</feature>
<dbReference type="CDD" id="cd00200">
    <property type="entry name" value="WD40"/>
    <property type="match status" value="2"/>
</dbReference>
<feature type="repeat" description="WD" evidence="3">
    <location>
        <begin position="610"/>
        <end position="651"/>
    </location>
</feature>
<proteinExistence type="predicted"/>